<reference evidence="2 3" key="1">
    <citation type="submission" date="2016-04" db="EMBL/GenBank/DDBJ databases">
        <authorList>
            <person name="Chen L."/>
            <person name="Zhuang W."/>
            <person name="Wang G."/>
        </authorList>
    </citation>
    <scope>NUCLEOTIDE SEQUENCE [LARGE SCALE GENOMIC DNA]</scope>
    <source>
        <strain evidence="3">GR20</strain>
    </source>
</reference>
<dbReference type="RefSeq" id="WP_014221368.1">
    <property type="nucleotide sequence ID" value="NZ_LWBO01000012.1"/>
</dbReference>
<dbReference type="SUPFAM" id="SSF49899">
    <property type="entry name" value="Concanavalin A-like lectins/glucanases"/>
    <property type="match status" value="1"/>
</dbReference>
<dbReference type="EMBL" id="LWBO01000012">
    <property type="protein sequence ID" value="OQP48187.1"/>
    <property type="molecule type" value="Genomic_DNA"/>
</dbReference>
<name>A0ABX3NX22_9BACT</name>
<dbReference type="InterPro" id="IPR014895">
    <property type="entry name" value="Alginate_lyase_2"/>
</dbReference>
<keyword evidence="3" id="KW-1185">Reference proteome</keyword>
<gene>
    <name evidence="2" type="ORF">A4D02_05560</name>
</gene>
<feature type="domain" description="Alginate lyase 2" evidence="1">
    <location>
        <begin position="34"/>
        <end position="250"/>
    </location>
</feature>
<dbReference type="GO" id="GO:0016829">
    <property type="term" value="F:lyase activity"/>
    <property type="evidence" value="ECO:0007669"/>
    <property type="project" value="UniProtKB-KW"/>
</dbReference>
<dbReference type="InterPro" id="IPR013320">
    <property type="entry name" value="ConA-like_dom_sf"/>
</dbReference>
<sequence length="251" mass="27379">MKGKNELLIALCAIACVTTSGISKPVESYPATVLNLTNWKLNTPLDEDKNGTSDEIKQPKLATYTIDPWFHNNENNTGVVFRANCGGVTTSGSGFPRSELREMINNGKSGASWSSDAGTHTMEIEQAITHLPVVKPHIVAGQIHDANDDVIVFRLEGKKLFIDHNGADGAVLTRDYELGTRFRVKFEVANGAVKSYYNDALAETYPVHFSGAYFKAGAYVQSNCQGRKKVAGESCDAYGEVVIYKVTVTHQ</sequence>
<comment type="caution">
    <text evidence="2">The sequence shown here is derived from an EMBL/GenBank/DDBJ whole genome shotgun (WGS) entry which is preliminary data.</text>
</comment>
<protein>
    <submittedName>
        <fullName evidence="2">Alginate lyase</fullName>
    </submittedName>
</protein>
<dbReference type="Pfam" id="PF08787">
    <property type="entry name" value="Alginate_lyase2"/>
    <property type="match status" value="1"/>
</dbReference>
<dbReference type="Proteomes" id="UP000192277">
    <property type="component" value="Unassembled WGS sequence"/>
</dbReference>
<evidence type="ECO:0000313" key="3">
    <source>
        <dbReference type="Proteomes" id="UP000192277"/>
    </source>
</evidence>
<evidence type="ECO:0000313" key="2">
    <source>
        <dbReference type="EMBL" id="OQP48187.1"/>
    </source>
</evidence>
<accession>A0ABX3NX22</accession>
<evidence type="ECO:0000259" key="1">
    <source>
        <dbReference type="Pfam" id="PF08787"/>
    </source>
</evidence>
<organism evidence="2 3">
    <name type="scientific">Niastella koreensis</name>
    <dbReference type="NCBI Taxonomy" id="354356"/>
    <lineage>
        <taxon>Bacteria</taxon>
        <taxon>Pseudomonadati</taxon>
        <taxon>Bacteroidota</taxon>
        <taxon>Chitinophagia</taxon>
        <taxon>Chitinophagales</taxon>
        <taxon>Chitinophagaceae</taxon>
        <taxon>Niastella</taxon>
    </lineage>
</organism>
<proteinExistence type="predicted"/>
<keyword evidence="2" id="KW-0456">Lyase</keyword>
<dbReference type="Gene3D" id="2.60.120.200">
    <property type="match status" value="1"/>
</dbReference>